<feature type="region of interest" description="Disordered" evidence="1">
    <location>
        <begin position="127"/>
        <end position="175"/>
    </location>
</feature>
<dbReference type="Proteomes" id="UP001515480">
    <property type="component" value="Unassembled WGS sequence"/>
</dbReference>
<feature type="region of interest" description="Disordered" evidence="1">
    <location>
        <begin position="1"/>
        <end position="33"/>
    </location>
</feature>
<dbReference type="AlphaFoldDB" id="A0AB34IQR3"/>
<organism evidence="2 3">
    <name type="scientific">Prymnesium parvum</name>
    <name type="common">Toxic golden alga</name>
    <dbReference type="NCBI Taxonomy" id="97485"/>
    <lineage>
        <taxon>Eukaryota</taxon>
        <taxon>Haptista</taxon>
        <taxon>Haptophyta</taxon>
        <taxon>Prymnesiophyceae</taxon>
        <taxon>Prymnesiales</taxon>
        <taxon>Prymnesiaceae</taxon>
        <taxon>Prymnesium</taxon>
    </lineage>
</organism>
<evidence type="ECO:0000256" key="1">
    <source>
        <dbReference type="SAM" id="MobiDB-lite"/>
    </source>
</evidence>
<reference evidence="2 3" key="1">
    <citation type="journal article" date="2024" name="Science">
        <title>Giant polyketide synthase enzymes in the biosynthesis of giant marine polyether toxins.</title>
        <authorList>
            <person name="Fallon T.R."/>
            <person name="Shende V.V."/>
            <person name="Wierzbicki I.H."/>
            <person name="Pendleton A.L."/>
            <person name="Watervoot N.F."/>
            <person name="Auber R.P."/>
            <person name="Gonzalez D.J."/>
            <person name="Wisecaver J.H."/>
            <person name="Moore B.S."/>
        </authorList>
    </citation>
    <scope>NUCLEOTIDE SEQUENCE [LARGE SCALE GENOMIC DNA]</scope>
    <source>
        <strain evidence="2 3">12B1</strain>
    </source>
</reference>
<protein>
    <submittedName>
        <fullName evidence="2">Uncharacterized protein</fullName>
    </submittedName>
</protein>
<accession>A0AB34IQR3</accession>
<feature type="compositionally biased region" description="Pro residues" evidence="1">
    <location>
        <begin position="1"/>
        <end position="14"/>
    </location>
</feature>
<feature type="compositionally biased region" description="Pro residues" evidence="1">
    <location>
        <begin position="159"/>
        <end position="175"/>
    </location>
</feature>
<keyword evidence="3" id="KW-1185">Reference proteome</keyword>
<dbReference type="EMBL" id="JBGBPQ010000021">
    <property type="protein sequence ID" value="KAL1503468.1"/>
    <property type="molecule type" value="Genomic_DNA"/>
</dbReference>
<sequence>MPAPPAPPAPPPPARARLSARAGSSPPSNAPPALLRLLLPRRGSSGEYSRALLQGTSVLLLISEVTGARHRHGERFLRACASAHAERYPPLDGAPFSASFYSLHSAFLSAASIRGLGSELRTRVISTTSTAPAAPRPTRRLPSPVSPPGSGPVSIANLPPHPRPPASLAPPLIRP</sequence>
<name>A0AB34IQR3_PRYPA</name>
<gene>
    <name evidence="2" type="ORF">AB1Y20_011952</name>
</gene>
<evidence type="ECO:0000313" key="2">
    <source>
        <dbReference type="EMBL" id="KAL1503468.1"/>
    </source>
</evidence>
<evidence type="ECO:0000313" key="3">
    <source>
        <dbReference type="Proteomes" id="UP001515480"/>
    </source>
</evidence>
<comment type="caution">
    <text evidence="2">The sequence shown here is derived from an EMBL/GenBank/DDBJ whole genome shotgun (WGS) entry which is preliminary data.</text>
</comment>
<feature type="compositionally biased region" description="Low complexity" evidence="1">
    <location>
        <begin position="15"/>
        <end position="33"/>
    </location>
</feature>
<proteinExistence type="predicted"/>